<comment type="caution">
    <text evidence="2">The sequence shown here is derived from an EMBL/GenBank/DDBJ whole genome shotgun (WGS) entry which is preliminary data.</text>
</comment>
<dbReference type="EMBL" id="VSRR010005320">
    <property type="protein sequence ID" value="MPC42128.1"/>
    <property type="molecule type" value="Genomic_DNA"/>
</dbReference>
<evidence type="ECO:0000256" key="1">
    <source>
        <dbReference type="SAM" id="MobiDB-lite"/>
    </source>
</evidence>
<keyword evidence="3" id="KW-1185">Reference proteome</keyword>
<feature type="region of interest" description="Disordered" evidence="1">
    <location>
        <begin position="1"/>
        <end position="37"/>
    </location>
</feature>
<evidence type="ECO:0000313" key="3">
    <source>
        <dbReference type="Proteomes" id="UP000324222"/>
    </source>
</evidence>
<accession>A0A5B7FAJ9</accession>
<evidence type="ECO:0000313" key="2">
    <source>
        <dbReference type="EMBL" id="MPC42128.1"/>
    </source>
</evidence>
<dbReference type="Proteomes" id="UP000324222">
    <property type="component" value="Unassembled WGS sequence"/>
</dbReference>
<feature type="compositionally biased region" description="Basic and acidic residues" evidence="1">
    <location>
        <begin position="19"/>
        <end position="30"/>
    </location>
</feature>
<name>A0A5B7FAJ9_PORTR</name>
<organism evidence="2 3">
    <name type="scientific">Portunus trituberculatus</name>
    <name type="common">Swimming crab</name>
    <name type="synonym">Neptunus trituberculatus</name>
    <dbReference type="NCBI Taxonomy" id="210409"/>
    <lineage>
        <taxon>Eukaryota</taxon>
        <taxon>Metazoa</taxon>
        <taxon>Ecdysozoa</taxon>
        <taxon>Arthropoda</taxon>
        <taxon>Crustacea</taxon>
        <taxon>Multicrustacea</taxon>
        <taxon>Malacostraca</taxon>
        <taxon>Eumalacostraca</taxon>
        <taxon>Eucarida</taxon>
        <taxon>Decapoda</taxon>
        <taxon>Pleocyemata</taxon>
        <taxon>Brachyura</taxon>
        <taxon>Eubrachyura</taxon>
        <taxon>Portunoidea</taxon>
        <taxon>Portunidae</taxon>
        <taxon>Portuninae</taxon>
        <taxon>Portunus</taxon>
    </lineage>
</organism>
<protein>
    <submittedName>
        <fullName evidence="2">Uncharacterized protein</fullName>
    </submittedName>
</protein>
<gene>
    <name evidence="2" type="ORF">E2C01_035742</name>
</gene>
<proteinExistence type="predicted"/>
<reference evidence="2 3" key="1">
    <citation type="submission" date="2019-05" db="EMBL/GenBank/DDBJ databases">
        <title>Another draft genome of Portunus trituberculatus and its Hox gene families provides insights of decapod evolution.</title>
        <authorList>
            <person name="Jeong J.-H."/>
            <person name="Song I."/>
            <person name="Kim S."/>
            <person name="Choi T."/>
            <person name="Kim D."/>
            <person name="Ryu S."/>
            <person name="Kim W."/>
        </authorList>
    </citation>
    <scope>NUCLEOTIDE SEQUENCE [LARGE SCALE GENOMIC DNA]</scope>
    <source>
        <tissue evidence="2">Muscle</tissue>
    </source>
</reference>
<dbReference type="AlphaFoldDB" id="A0A5B7FAJ9"/>
<sequence length="96" mass="10490">MVEQSKITKHRKLRQGPDQSRRRPTQEQARKAGAGSWMPLLPDAGAVTIKRALSGFAGRPWRCAGVTLTSAGLPGPSKGSTTLNLYPNYFSDFIFT</sequence>